<dbReference type="GO" id="GO:0005829">
    <property type="term" value="C:cytosol"/>
    <property type="evidence" value="ECO:0007669"/>
    <property type="project" value="TreeGrafter"/>
</dbReference>
<evidence type="ECO:0000259" key="3">
    <source>
        <dbReference type="Pfam" id="PF00296"/>
    </source>
</evidence>
<protein>
    <submittedName>
        <fullName evidence="4">Luciferase-like monooxygenase</fullName>
    </submittedName>
</protein>
<keyword evidence="5" id="KW-1185">Reference proteome</keyword>
<evidence type="ECO:0000313" key="4">
    <source>
        <dbReference type="EMBL" id="GFZ26462.1"/>
    </source>
</evidence>
<dbReference type="PANTHER" id="PTHR30137">
    <property type="entry name" value="LUCIFERASE-LIKE MONOOXYGENASE"/>
    <property type="match status" value="1"/>
</dbReference>
<dbReference type="EMBL" id="BMAY01000002">
    <property type="protein sequence ID" value="GFZ26462.1"/>
    <property type="molecule type" value="Genomic_DNA"/>
</dbReference>
<gene>
    <name evidence="4" type="ORF">LCB40_03420</name>
</gene>
<dbReference type="PANTHER" id="PTHR30137:SF8">
    <property type="entry name" value="BLR5498 PROTEIN"/>
    <property type="match status" value="1"/>
</dbReference>
<dbReference type="Gene3D" id="3.20.20.30">
    <property type="entry name" value="Luciferase-like domain"/>
    <property type="match status" value="1"/>
</dbReference>
<dbReference type="GO" id="GO:0016705">
    <property type="term" value="F:oxidoreductase activity, acting on paired donors, with incorporation or reduction of molecular oxygen"/>
    <property type="evidence" value="ECO:0007669"/>
    <property type="project" value="InterPro"/>
</dbReference>
<dbReference type="Proteomes" id="UP000677218">
    <property type="component" value="Unassembled WGS sequence"/>
</dbReference>
<evidence type="ECO:0000256" key="2">
    <source>
        <dbReference type="ARBA" id="ARBA00023033"/>
    </source>
</evidence>
<comment type="caution">
    <text evidence="4">The sequence shown here is derived from an EMBL/GenBank/DDBJ whole genome shotgun (WGS) entry which is preliminary data.</text>
</comment>
<proteinExistence type="predicted"/>
<name>A0A916VHB8_9LACO</name>
<dbReference type="Pfam" id="PF00296">
    <property type="entry name" value="Bac_luciferase"/>
    <property type="match status" value="1"/>
</dbReference>
<keyword evidence="1" id="KW-0560">Oxidoreductase</keyword>
<dbReference type="AlphaFoldDB" id="A0A916VHB8"/>
<feature type="domain" description="Luciferase-like" evidence="3">
    <location>
        <begin position="17"/>
        <end position="313"/>
    </location>
</feature>
<evidence type="ECO:0000313" key="5">
    <source>
        <dbReference type="Proteomes" id="UP000677218"/>
    </source>
</evidence>
<keyword evidence="2 4" id="KW-0503">Monooxygenase</keyword>
<dbReference type="SUPFAM" id="SSF51679">
    <property type="entry name" value="Bacterial luciferase-like"/>
    <property type="match status" value="1"/>
</dbReference>
<accession>A0A916VHB8</accession>
<dbReference type="RefSeq" id="WP_212780166.1">
    <property type="nucleotide sequence ID" value="NZ_BMAY01000002.1"/>
</dbReference>
<dbReference type="InterPro" id="IPR036661">
    <property type="entry name" value="Luciferase-like_sf"/>
</dbReference>
<reference evidence="4" key="1">
    <citation type="submission" date="2020-08" db="EMBL/GenBank/DDBJ databases">
        <title>Taxonomic study for Lactobacillus species isolated from hardwood bark.</title>
        <authorList>
            <person name="Tohno M."/>
            <person name="Tanizawa Y."/>
        </authorList>
    </citation>
    <scope>NUCLEOTIDE SEQUENCE</scope>
    <source>
        <strain evidence="4">B40</strain>
    </source>
</reference>
<evidence type="ECO:0000256" key="1">
    <source>
        <dbReference type="ARBA" id="ARBA00023002"/>
    </source>
</evidence>
<organism evidence="4 5">
    <name type="scientific">Lactobacillus corticis</name>
    <dbReference type="NCBI Taxonomy" id="2201249"/>
    <lineage>
        <taxon>Bacteria</taxon>
        <taxon>Bacillati</taxon>
        <taxon>Bacillota</taxon>
        <taxon>Bacilli</taxon>
        <taxon>Lactobacillales</taxon>
        <taxon>Lactobacillaceae</taxon>
        <taxon>Lactobacillus</taxon>
    </lineage>
</organism>
<dbReference type="InterPro" id="IPR011251">
    <property type="entry name" value="Luciferase-like_dom"/>
</dbReference>
<sequence>MNKAMKENYRIDTSKGMEIGLYTLADHVADPKTGRRLSNQERINEIVEAAKFADQAGLDVFGVGESHQEYFTGQANQVILGAIAAQTKNIKLTSAVSVLSTNDPVRVYEEYATLDLLSDGRAEIAAGRGSRTGVYDLMGYSVNDYEELFEVKMHLLKLLNEAKPGEKINWSGKFRADLREAEIIPQPKGGHLPVWRAVGGPDESAIKAGLDGIPMMLTTLSGPSKYFYPGVKGWRLGLEKSGYDPADFPLTIAGLMGLGKDTKTAMDKMYPYLNAGWSAVRGEEFPRIVFDHSVGKEQSMMIGSPEEVIDKILFQYEMYHHQRFVAEIDFGGVPLDQVKENIELLATKVMPTVKKYTKE</sequence>
<dbReference type="InterPro" id="IPR050766">
    <property type="entry name" value="Bact_Lucif_Oxidored"/>
</dbReference>
<dbReference type="GO" id="GO:0004497">
    <property type="term" value="F:monooxygenase activity"/>
    <property type="evidence" value="ECO:0007669"/>
    <property type="project" value="UniProtKB-KW"/>
</dbReference>